<organism evidence="2 3">
    <name type="scientific">Pleurodeles waltl</name>
    <name type="common">Iberian ribbed newt</name>
    <dbReference type="NCBI Taxonomy" id="8319"/>
    <lineage>
        <taxon>Eukaryota</taxon>
        <taxon>Metazoa</taxon>
        <taxon>Chordata</taxon>
        <taxon>Craniata</taxon>
        <taxon>Vertebrata</taxon>
        <taxon>Euteleostomi</taxon>
        <taxon>Amphibia</taxon>
        <taxon>Batrachia</taxon>
        <taxon>Caudata</taxon>
        <taxon>Salamandroidea</taxon>
        <taxon>Salamandridae</taxon>
        <taxon>Pleurodelinae</taxon>
        <taxon>Pleurodeles</taxon>
    </lineage>
</organism>
<proteinExistence type="predicted"/>
<keyword evidence="3" id="KW-1185">Reference proteome</keyword>
<dbReference type="AlphaFoldDB" id="A0AAV7TQT8"/>
<protein>
    <submittedName>
        <fullName evidence="2">Uncharacterized protein</fullName>
    </submittedName>
</protein>
<evidence type="ECO:0000313" key="3">
    <source>
        <dbReference type="Proteomes" id="UP001066276"/>
    </source>
</evidence>
<comment type="caution">
    <text evidence="2">The sequence shown here is derived from an EMBL/GenBank/DDBJ whole genome shotgun (WGS) entry which is preliminary data.</text>
</comment>
<reference evidence="2" key="1">
    <citation type="journal article" date="2022" name="bioRxiv">
        <title>Sequencing and chromosome-scale assembly of the giantPleurodeles waltlgenome.</title>
        <authorList>
            <person name="Brown T."/>
            <person name="Elewa A."/>
            <person name="Iarovenko S."/>
            <person name="Subramanian E."/>
            <person name="Araus A.J."/>
            <person name="Petzold A."/>
            <person name="Susuki M."/>
            <person name="Suzuki K.-i.T."/>
            <person name="Hayashi T."/>
            <person name="Toyoda A."/>
            <person name="Oliveira C."/>
            <person name="Osipova E."/>
            <person name="Leigh N.D."/>
            <person name="Simon A."/>
            <person name="Yun M.H."/>
        </authorList>
    </citation>
    <scope>NUCLEOTIDE SEQUENCE</scope>
    <source>
        <strain evidence="2">20211129_DDA</strain>
        <tissue evidence="2">Liver</tissue>
    </source>
</reference>
<name>A0AAV7TQT8_PLEWA</name>
<accession>A0AAV7TQT8</accession>
<evidence type="ECO:0000256" key="1">
    <source>
        <dbReference type="SAM" id="MobiDB-lite"/>
    </source>
</evidence>
<gene>
    <name evidence="2" type="ORF">NDU88_004268</name>
</gene>
<evidence type="ECO:0000313" key="2">
    <source>
        <dbReference type="EMBL" id="KAJ1179029.1"/>
    </source>
</evidence>
<feature type="region of interest" description="Disordered" evidence="1">
    <location>
        <begin position="1"/>
        <end position="77"/>
    </location>
</feature>
<sequence length="177" mass="20103">MNLRDKQSRRQTPEEEGVEADQSQCDLTPPETVAGLARENPAEQEEVSSSTLKRALTKDPLKVDEWPESEAKRKEAVVTTIEEEVDTATGEDLIEGELNGDRKLKRKDSKSKVSAHQKKGIWGAITKEVWTLGAFDRWSTQCLKQWEDLRCWARKMVEAQLGLASQRRRGARRTLTP</sequence>
<dbReference type="Proteomes" id="UP001066276">
    <property type="component" value="Chromosome 3_2"/>
</dbReference>
<dbReference type="EMBL" id="JANPWB010000006">
    <property type="protein sequence ID" value="KAJ1179029.1"/>
    <property type="molecule type" value="Genomic_DNA"/>
</dbReference>
<feature type="compositionally biased region" description="Basic and acidic residues" evidence="1">
    <location>
        <begin position="56"/>
        <end position="76"/>
    </location>
</feature>
<feature type="compositionally biased region" description="Basic and acidic residues" evidence="1">
    <location>
        <begin position="1"/>
        <end position="13"/>
    </location>
</feature>